<evidence type="ECO:0000313" key="4">
    <source>
        <dbReference type="EMBL" id="NKC04990.1"/>
    </source>
</evidence>
<dbReference type="RefSeq" id="WP_138784408.1">
    <property type="nucleotide sequence ID" value="NZ_JBHEEQ010000001.1"/>
</dbReference>
<dbReference type="InterPro" id="IPR016181">
    <property type="entry name" value="Acyl_CoA_acyltransferase"/>
</dbReference>
<proteinExistence type="predicted"/>
<dbReference type="EMBL" id="JAAVLN010000003">
    <property type="protein sequence ID" value="NKC04990.1"/>
    <property type="molecule type" value="Genomic_DNA"/>
</dbReference>
<dbReference type="CDD" id="cd04301">
    <property type="entry name" value="NAT_SF"/>
    <property type="match status" value="1"/>
</dbReference>
<dbReference type="Proteomes" id="UP000704467">
    <property type="component" value="Unassembled WGS sequence"/>
</dbReference>
<dbReference type="Pfam" id="PF00583">
    <property type="entry name" value="Acetyltransf_1"/>
    <property type="match status" value="1"/>
</dbReference>
<name>A0ABX1DS52_9HYPH</name>
<keyword evidence="5" id="KW-1185">Reference proteome</keyword>
<keyword evidence="2" id="KW-0012">Acyltransferase</keyword>
<sequence>MGINCRIAGPDDKSIIADLIAELQSFHRLPAQSRDEILADIDNMPTSFEVWLAEDGNKIVLGFALVSLYPGPGIAAGLYLKELFVTSAARKGGVGRALMQALAQSALGRGFQRMDWMTTYDNVKARSFYDRLGSKANEDKVFYRLDADGLMNIAKQKERSEFWLEFTVGTSQKSTLLSVNDHGTDDSYEARSARSGFRVILASQLRT</sequence>
<evidence type="ECO:0000256" key="2">
    <source>
        <dbReference type="ARBA" id="ARBA00023315"/>
    </source>
</evidence>
<protein>
    <submittedName>
        <fullName evidence="4">GNAT family N-acetyltransferase</fullName>
    </submittedName>
</protein>
<keyword evidence="1" id="KW-0808">Transferase</keyword>
<organism evidence="4 5">
    <name type="scientific">Brucella haematophila</name>
    <dbReference type="NCBI Taxonomy" id="419474"/>
    <lineage>
        <taxon>Bacteria</taxon>
        <taxon>Pseudomonadati</taxon>
        <taxon>Pseudomonadota</taxon>
        <taxon>Alphaproteobacteria</taxon>
        <taxon>Hyphomicrobiales</taxon>
        <taxon>Brucellaceae</taxon>
        <taxon>Brucella/Ochrobactrum group</taxon>
        <taxon>Brucella</taxon>
    </lineage>
</organism>
<comment type="caution">
    <text evidence="4">The sequence shown here is derived from an EMBL/GenBank/DDBJ whole genome shotgun (WGS) entry which is preliminary data.</text>
</comment>
<evidence type="ECO:0000256" key="1">
    <source>
        <dbReference type="ARBA" id="ARBA00022679"/>
    </source>
</evidence>
<gene>
    <name evidence="4" type="ORF">HED55_22870</name>
</gene>
<dbReference type="PANTHER" id="PTHR10545:SF29">
    <property type="entry name" value="GH14572P-RELATED"/>
    <property type="match status" value="1"/>
</dbReference>
<reference evidence="4 5" key="1">
    <citation type="submission" date="2020-03" db="EMBL/GenBank/DDBJ databases">
        <title>Whole genome sequencing of clinical and environmental type strains of Ochrobactrum.</title>
        <authorList>
            <person name="Dharne M."/>
        </authorList>
    </citation>
    <scope>NUCLEOTIDE SEQUENCE [LARGE SCALE GENOMIC DNA]</scope>
    <source>
        <strain evidence="4 5">CIP 109452</strain>
    </source>
</reference>
<dbReference type="InterPro" id="IPR000182">
    <property type="entry name" value="GNAT_dom"/>
</dbReference>
<evidence type="ECO:0000259" key="3">
    <source>
        <dbReference type="PROSITE" id="PS51186"/>
    </source>
</evidence>
<dbReference type="Gene3D" id="3.40.630.30">
    <property type="match status" value="1"/>
</dbReference>
<accession>A0ABX1DS52</accession>
<dbReference type="SUPFAM" id="SSF55729">
    <property type="entry name" value="Acyl-CoA N-acyltransferases (Nat)"/>
    <property type="match status" value="1"/>
</dbReference>
<dbReference type="PANTHER" id="PTHR10545">
    <property type="entry name" value="DIAMINE N-ACETYLTRANSFERASE"/>
    <property type="match status" value="1"/>
</dbReference>
<feature type="domain" description="N-acetyltransferase" evidence="3">
    <location>
        <begin position="3"/>
        <end position="156"/>
    </location>
</feature>
<dbReference type="InterPro" id="IPR051016">
    <property type="entry name" value="Diverse_Substrate_AcTransf"/>
</dbReference>
<evidence type="ECO:0000313" key="5">
    <source>
        <dbReference type="Proteomes" id="UP000704467"/>
    </source>
</evidence>
<dbReference type="PROSITE" id="PS51186">
    <property type="entry name" value="GNAT"/>
    <property type="match status" value="1"/>
</dbReference>